<accession>A0A4Z0H2K1</accession>
<protein>
    <submittedName>
        <fullName evidence="2">Uncharacterized protein</fullName>
    </submittedName>
</protein>
<name>A0A4Z0H2K1_9BACI</name>
<sequence>MIFKYAPIDRWRKHVTRSLLEVVSQIIVISLLLYINQEVGAVLVYAAIFTIGISIFRVMYYMNMPQRDYVRMYERYMMIHRGIMDPRKKVAYEDIAKLSKVEGVFSISIKGDDNEEIYPDRLTEADFNLLRNELESKTGLRIIEREEETVV</sequence>
<gene>
    <name evidence="2" type="ORF">E4663_01120</name>
</gene>
<evidence type="ECO:0000256" key="1">
    <source>
        <dbReference type="SAM" id="Phobius"/>
    </source>
</evidence>
<keyword evidence="1" id="KW-1133">Transmembrane helix</keyword>
<dbReference type="Proteomes" id="UP000297982">
    <property type="component" value="Unassembled WGS sequence"/>
</dbReference>
<feature type="transmembrane region" description="Helical" evidence="1">
    <location>
        <begin position="42"/>
        <end position="62"/>
    </location>
</feature>
<keyword evidence="3" id="KW-1185">Reference proteome</keyword>
<reference evidence="2 3" key="1">
    <citation type="journal article" date="2003" name="Int. J. Syst. Evol. Microbiol.">
        <title>Halobacillus salinus sp. nov., isolated from a salt lake on the coast of the East Sea in Korea.</title>
        <authorList>
            <person name="Yoon J.H."/>
            <person name="Kang K.H."/>
            <person name="Park Y.H."/>
        </authorList>
    </citation>
    <scope>NUCLEOTIDE SEQUENCE [LARGE SCALE GENOMIC DNA]</scope>
    <source>
        <strain evidence="2 3">HSL-3</strain>
    </source>
</reference>
<feature type="transmembrane region" description="Helical" evidence="1">
    <location>
        <begin position="18"/>
        <end position="36"/>
    </location>
</feature>
<organism evidence="2 3">
    <name type="scientific">Halobacillus salinus</name>
    <dbReference type="NCBI Taxonomy" id="192814"/>
    <lineage>
        <taxon>Bacteria</taxon>
        <taxon>Bacillati</taxon>
        <taxon>Bacillota</taxon>
        <taxon>Bacilli</taxon>
        <taxon>Bacillales</taxon>
        <taxon>Bacillaceae</taxon>
        <taxon>Halobacillus</taxon>
    </lineage>
</organism>
<dbReference type="RefSeq" id="WP_135326363.1">
    <property type="nucleotide sequence ID" value="NZ_SRJC01000001.1"/>
</dbReference>
<proteinExistence type="predicted"/>
<evidence type="ECO:0000313" key="3">
    <source>
        <dbReference type="Proteomes" id="UP000297982"/>
    </source>
</evidence>
<evidence type="ECO:0000313" key="2">
    <source>
        <dbReference type="EMBL" id="TGB03636.1"/>
    </source>
</evidence>
<dbReference type="EMBL" id="SRJC01000001">
    <property type="protein sequence ID" value="TGB03636.1"/>
    <property type="molecule type" value="Genomic_DNA"/>
</dbReference>
<keyword evidence="1" id="KW-0812">Transmembrane</keyword>
<comment type="caution">
    <text evidence="2">The sequence shown here is derived from an EMBL/GenBank/DDBJ whole genome shotgun (WGS) entry which is preliminary data.</text>
</comment>
<keyword evidence="1" id="KW-0472">Membrane</keyword>
<dbReference type="AlphaFoldDB" id="A0A4Z0H2K1"/>